<gene>
    <name evidence="1" type="ORF">SAMN05421849_1022</name>
</gene>
<protein>
    <submittedName>
        <fullName evidence="1">EcsC protein family protein</fullName>
    </submittedName>
</protein>
<keyword evidence="2" id="KW-1185">Reference proteome</keyword>
<dbReference type="PANTHER" id="PTHR41260:SF1">
    <property type="entry name" value="PROTEIN ECSC"/>
    <property type="match status" value="1"/>
</dbReference>
<proteinExistence type="predicted"/>
<dbReference type="PANTHER" id="PTHR41260">
    <property type="entry name" value="PROTEIN ECSC"/>
    <property type="match status" value="1"/>
</dbReference>
<dbReference type="RefSeq" id="WP_076648272.1">
    <property type="nucleotide sequence ID" value="NZ_FTPS01000001.1"/>
</dbReference>
<dbReference type="Pfam" id="PF12787">
    <property type="entry name" value="EcsC"/>
    <property type="match status" value="1"/>
</dbReference>
<dbReference type="OrthoDB" id="7569638at2"/>
<sequence>MNDITTVEPVDIEAELDLLAARYRGASGIGLQLLNLLGSKAEGLLERLPERVHAQLDRATEQALRLAMHTADRSRQRLPDQRPWVNTAVTTAFGAAGGFGGFPAALVELPVTTTVLLRAIQGVACEYGFDPGAEDVKFDCMRVFAAAGPLAMDDGADTGFLSLRLALTGGNIQRMIATVAPRLAAVLGQKLAAQSVPVLGALAGATSNYVYTNYYQQVAHVHFGLRQLAINSGVPHDELVARLEMRMRPALR</sequence>
<dbReference type="Proteomes" id="UP000192455">
    <property type="component" value="Unassembled WGS sequence"/>
</dbReference>
<dbReference type="InterPro" id="IPR024787">
    <property type="entry name" value="EcsC"/>
</dbReference>
<organism evidence="1 2">
    <name type="scientific">Pontibaca methylaminivorans</name>
    <dbReference type="NCBI Taxonomy" id="515897"/>
    <lineage>
        <taxon>Bacteria</taxon>
        <taxon>Pseudomonadati</taxon>
        <taxon>Pseudomonadota</taxon>
        <taxon>Alphaproteobacteria</taxon>
        <taxon>Rhodobacterales</taxon>
        <taxon>Roseobacteraceae</taxon>
        <taxon>Pontibaca</taxon>
    </lineage>
</organism>
<name>A0A1R3WLP2_9RHOB</name>
<dbReference type="EMBL" id="FTPS01000001">
    <property type="protein sequence ID" value="SIT78815.1"/>
    <property type="molecule type" value="Genomic_DNA"/>
</dbReference>
<evidence type="ECO:0000313" key="1">
    <source>
        <dbReference type="EMBL" id="SIT78815.1"/>
    </source>
</evidence>
<dbReference type="STRING" id="515897.SAMN05421849_1022"/>
<evidence type="ECO:0000313" key="2">
    <source>
        <dbReference type="Proteomes" id="UP000192455"/>
    </source>
</evidence>
<reference evidence="1 2" key="1">
    <citation type="submission" date="2017-01" db="EMBL/GenBank/DDBJ databases">
        <authorList>
            <person name="Mah S.A."/>
            <person name="Swanson W.J."/>
            <person name="Moy G.W."/>
            <person name="Vacquier V.D."/>
        </authorList>
    </citation>
    <scope>NUCLEOTIDE SEQUENCE [LARGE SCALE GENOMIC DNA]</scope>
    <source>
        <strain evidence="1 2">DSM 21219</strain>
    </source>
</reference>
<dbReference type="AlphaFoldDB" id="A0A1R3WLP2"/>
<accession>A0A1R3WLP2</accession>